<sequence length="110" mass="12435">MTSQWLGNPRYTQTGRAAQTSFCSRRAILQVHPRSLCSLWHEVVALWHEWLGKLGYGFFVEAELAGFAIDPLADEERDDPGIKDSMHVIDSLCDGNGFDNDKARQVRLTL</sequence>
<name>A0A177A9Z4_9PEZI</name>
<reference evidence="1" key="1">
    <citation type="submission" date="2016-03" db="EMBL/GenBank/DDBJ databases">
        <title>Updated assembly of Pseudogymnoascus destructans, the fungus causing white-nose syndrome of bats.</title>
        <authorList>
            <person name="Palmer J.M."/>
            <person name="Drees K.P."/>
            <person name="Foster J.T."/>
            <person name="Lindner D.L."/>
        </authorList>
    </citation>
    <scope>NUCLEOTIDE SEQUENCE [LARGE SCALE GENOMIC DNA]</scope>
    <source>
        <strain evidence="1">20631-21</strain>
    </source>
</reference>
<evidence type="ECO:0000313" key="1">
    <source>
        <dbReference type="EMBL" id="OAF58232.1"/>
    </source>
</evidence>
<proteinExistence type="predicted"/>
<accession>A0A177A9Z4</accession>
<protein>
    <submittedName>
        <fullName evidence="1">Uncharacterized protein</fullName>
    </submittedName>
</protein>
<dbReference type="EMBL" id="KV441397">
    <property type="protein sequence ID" value="OAF58232.1"/>
    <property type="molecule type" value="Genomic_DNA"/>
</dbReference>
<dbReference type="RefSeq" id="XP_024323517.1">
    <property type="nucleotide sequence ID" value="XM_024470044.1"/>
</dbReference>
<gene>
    <name evidence="1" type="ORF">VC83_06443</name>
</gene>
<dbReference type="GeneID" id="36289503"/>
<dbReference type="Proteomes" id="UP000077154">
    <property type="component" value="Unassembled WGS sequence"/>
</dbReference>
<organism evidence="1">
    <name type="scientific">Pseudogymnoascus destructans</name>
    <dbReference type="NCBI Taxonomy" id="655981"/>
    <lineage>
        <taxon>Eukaryota</taxon>
        <taxon>Fungi</taxon>
        <taxon>Dikarya</taxon>
        <taxon>Ascomycota</taxon>
        <taxon>Pezizomycotina</taxon>
        <taxon>Leotiomycetes</taxon>
        <taxon>Thelebolales</taxon>
        <taxon>Thelebolaceae</taxon>
        <taxon>Pseudogymnoascus</taxon>
    </lineage>
</organism>
<dbReference type="AlphaFoldDB" id="A0A177A9Z4"/>